<feature type="transmembrane region" description="Helical" evidence="1">
    <location>
        <begin position="38"/>
        <end position="55"/>
    </location>
</feature>
<proteinExistence type="predicted"/>
<feature type="transmembrane region" description="Helical" evidence="1">
    <location>
        <begin position="12"/>
        <end position="32"/>
    </location>
</feature>
<gene>
    <name evidence="2" type="ORF">K040078D81_29100</name>
</gene>
<evidence type="ECO:0000313" key="2">
    <source>
        <dbReference type="EMBL" id="GAA6408793.1"/>
    </source>
</evidence>
<keyword evidence="1" id="KW-0812">Transmembrane</keyword>
<dbReference type="EMBL" id="BAABYW010000001">
    <property type="protein sequence ID" value="GAA6408793.1"/>
    <property type="molecule type" value="Genomic_DNA"/>
</dbReference>
<protein>
    <recommendedName>
        <fullName evidence="4">ABC-2 transporter permease</fullName>
    </recommendedName>
</protein>
<feature type="transmembrane region" description="Helical" evidence="1">
    <location>
        <begin position="186"/>
        <end position="206"/>
    </location>
</feature>
<evidence type="ECO:0000313" key="3">
    <source>
        <dbReference type="Proteomes" id="UP001600943"/>
    </source>
</evidence>
<feature type="transmembrane region" description="Helical" evidence="1">
    <location>
        <begin position="115"/>
        <end position="137"/>
    </location>
</feature>
<evidence type="ECO:0000256" key="1">
    <source>
        <dbReference type="SAM" id="Phobius"/>
    </source>
</evidence>
<reference evidence="2 3" key="1">
    <citation type="submission" date="2024-04" db="EMBL/GenBank/DDBJ databases">
        <title>Defined microbial consortia suppress multidrug-resistant proinflammatory Enterobacteriaceae via ecological control.</title>
        <authorList>
            <person name="Furuichi M."/>
            <person name="Kawaguchi T."/>
            <person name="Pust M."/>
            <person name="Yasuma K."/>
            <person name="Plichta D."/>
            <person name="Hasegawa N."/>
            <person name="Ohya T."/>
            <person name="Bhattarai S."/>
            <person name="Sasajima S."/>
            <person name="Aoto Y."/>
            <person name="Tuganbaev T."/>
            <person name="Yaginuma M."/>
            <person name="Ueda M."/>
            <person name="Okahashi N."/>
            <person name="Amafuji K."/>
            <person name="Kiridooshi Y."/>
            <person name="Sugita K."/>
            <person name="Strazar M."/>
            <person name="Skelly A."/>
            <person name="Suda W."/>
            <person name="Hattori M."/>
            <person name="Nakamoto N."/>
            <person name="Caballero S."/>
            <person name="Norman J."/>
            <person name="Olle B."/>
            <person name="Tanoue T."/>
            <person name="Arita M."/>
            <person name="Bucci V."/>
            <person name="Atarashi K."/>
            <person name="Xavier R."/>
            <person name="Honda K."/>
        </authorList>
    </citation>
    <scope>NUCLEOTIDE SEQUENCE [LARGE SCALE GENOMIC DNA]</scope>
    <source>
        <strain evidence="3">k04-0078-D8-1</strain>
    </source>
</reference>
<accession>A0ABQ0BBF6</accession>
<feature type="transmembrane region" description="Helical" evidence="1">
    <location>
        <begin position="146"/>
        <end position="166"/>
    </location>
</feature>
<dbReference type="RefSeq" id="WP_390406170.1">
    <property type="nucleotide sequence ID" value="NZ_BAABYW010000001.1"/>
</dbReference>
<evidence type="ECO:0008006" key="4">
    <source>
        <dbReference type="Google" id="ProtNLM"/>
    </source>
</evidence>
<dbReference type="InterPro" id="IPR025699">
    <property type="entry name" value="ABC2_memb-like"/>
</dbReference>
<dbReference type="Pfam" id="PF13346">
    <property type="entry name" value="ABC2_membrane_5"/>
    <property type="match status" value="1"/>
</dbReference>
<comment type="caution">
    <text evidence="2">The sequence shown here is derived from an EMBL/GenBank/DDBJ whole genome shotgun (WGS) entry which is preliminary data.</text>
</comment>
<keyword evidence="3" id="KW-1185">Reference proteome</keyword>
<dbReference type="PANTHER" id="PTHR41309:SF2">
    <property type="entry name" value="MEMBRANE PROTEIN"/>
    <property type="match status" value="1"/>
</dbReference>
<sequence>MKGLMLKDLYSIRITQKIYIIFFLFLCVFGYIMKSPNYVGTMCIVVFLTCVLSLFNTDQYYNWDTYAAALPLSKKIVVRARYLLIIVMTLALALFTAVMTGATAALLGMPVVEQVISSVSACMIIPIYSGIIIPVIYKLGVERGRVIFMMLFLIPFLVSMLFKDLIQGTVAESELIFLLQTPNGQLIAAGAIFVVSILVLAVSYLISIKIYSNKEF</sequence>
<feature type="transmembrane region" description="Helical" evidence="1">
    <location>
        <begin position="82"/>
        <end position="109"/>
    </location>
</feature>
<dbReference type="PANTHER" id="PTHR41309">
    <property type="entry name" value="MEMBRANE PROTEIN-RELATED"/>
    <property type="match status" value="1"/>
</dbReference>
<keyword evidence="1" id="KW-0472">Membrane</keyword>
<keyword evidence="1" id="KW-1133">Transmembrane helix</keyword>
<name>A0ABQ0BBF6_9FIRM</name>
<organism evidence="2 3">
    <name type="scientific">Blautia hominis</name>
    <dbReference type="NCBI Taxonomy" id="2025493"/>
    <lineage>
        <taxon>Bacteria</taxon>
        <taxon>Bacillati</taxon>
        <taxon>Bacillota</taxon>
        <taxon>Clostridia</taxon>
        <taxon>Lachnospirales</taxon>
        <taxon>Lachnospiraceae</taxon>
        <taxon>Blautia</taxon>
    </lineage>
</organism>
<dbReference type="Proteomes" id="UP001600943">
    <property type="component" value="Unassembled WGS sequence"/>
</dbReference>